<dbReference type="OrthoDB" id="1045822at2759"/>
<keyword evidence="1" id="KW-0472">Membrane</keyword>
<proteinExistence type="predicted"/>
<protein>
    <submittedName>
        <fullName evidence="2">Uncharacterized protein</fullName>
    </submittedName>
</protein>
<evidence type="ECO:0000313" key="2">
    <source>
        <dbReference type="EMBL" id="EYU33940.1"/>
    </source>
</evidence>
<dbReference type="Proteomes" id="UP000030748">
    <property type="component" value="Unassembled WGS sequence"/>
</dbReference>
<accession>A0A022R562</accession>
<dbReference type="eggNOG" id="ENOG502QPME">
    <property type="taxonomic scope" value="Eukaryota"/>
</dbReference>
<dbReference type="OMA" id="LEMNNVH"/>
<evidence type="ECO:0000313" key="3">
    <source>
        <dbReference type="Proteomes" id="UP000030748"/>
    </source>
</evidence>
<dbReference type="PANTHER" id="PTHR15907">
    <property type="entry name" value="DUF614 FAMILY PROTEIN-RELATED"/>
    <property type="match status" value="1"/>
</dbReference>
<evidence type="ECO:0000256" key="1">
    <source>
        <dbReference type="SAM" id="Phobius"/>
    </source>
</evidence>
<reference evidence="2 3" key="1">
    <citation type="journal article" date="2013" name="Proc. Natl. Acad. Sci. U.S.A.">
        <title>Fine-scale variation in meiotic recombination in Mimulus inferred from population shotgun sequencing.</title>
        <authorList>
            <person name="Hellsten U."/>
            <person name="Wright K.M."/>
            <person name="Jenkins J."/>
            <person name="Shu S."/>
            <person name="Yuan Y."/>
            <person name="Wessler S.R."/>
            <person name="Schmutz J."/>
            <person name="Willis J.H."/>
            <person name="Rokhsar D.S."/>
        </authorList>
    </citation>
    <scope>NUCLEOTIDE SEQUENCE [LARGE SCALE GENOMIC DNA]</scope>
    <source>
        <strain evidence="3">cv. DUN x IM62</strain>
    </source>
</reference>
<feature type="transmembrane region" description="Helical" evidence="1">
    <location>
        <begin position="116"/>
        <end position="138"/>
    </location>
</feature>
<gene>
    <name evidence="2" type="ORF">MIMGU_mgv1a012116mg</name>
</gene>
<dbReference type="KEGG" id="egt:105962264"/>
<organism evidence="2 3">
    <name type="scientific">Erythranthe guttata</name>
    <name type="common">Yellow monkey flower</name>
    <name type="synonym">Mimulus guttatus</name>
    <dbReference type="NCBI Taxonomy" id="4155"/>
    <lineage>
        <taxon>Eukaryota</taxon>
        <taxon>Viridiplantae</taxon>
        <taxon>Streptophyta</taxon>
        <taxon>Embryophyta</taxon>
        <taxon>Tracheophyta</taxon>
        <taxon>Spermatophyta</taxon>
        <taxon>Magnoliopsida</taxon>
        <taxon>eudicotyledons</taxon>
        <taxon>Gunneridae</taxon>
        <taxon>Pentapetalae</taxon>
        <taxon>asterids</taxon>
        <taxon>lamiids</taxon>
        <taxon>Lamiales</taxon>
        <taxon>Phrymaceae</taxon>
        <taxon>Erythranthe</taxon>
    </lineage>
</organism>
<dbReference type="STRING" id="4155.A0A022R562"/>
<dbReference type="PhylomeDB" id="A0A022R562"/>
<dbReference type="Pfam" id="PF04749">
    <property type="entry name" value="PLAC8"/>
    <property type="match status" value="1"/>
</dbReference>
<keyword evidence="1" id="KW-0812">Transmembrane</keyword>
<name>A0A022R562_ERYGU</name>
<feature type="transmembrane region" description="Helical" evidence="1">
    <location>
        <begin position="144"/>
        <end position="162"/>
    </location>
</feature>
<dbReference type="EMBL" id="KI630752">
    <property type="protein sequence ID" value="EYU33940.1"/>
    <property type="molecule type" value="Genomic_DNA"/>
</dbReference>
<keyword evidence="3" id="KW-1185">Reference proteome</keyword>
<dbReference type="NCBIfam" id="TIGR01571">
    <property type="entry name" value="A_thal_Cys_rich"/>
    <property type="match status" value="1"/>
</dbReference>
<dbReference type="InterPro" id="IPR006461">
    <property type="entry name" value="PLAC_motif_containing"/>
</dbReference>
<sequence length="261" mass="28700">MAAVEKGGVATAAAAVAAKAEEEEQYLMEGERVLDFDMLCSMVAVQAQKGGWGKLNGGGGDREEDNLVPEGGGVFRMWEGEIVYDCFDDRRLAIHSTCCPCYRFGKNMKRAGFGSSFIQGSIYLILVVVAISNVVAFIVTERRWFLYMAIAFVFLTGIYMGCCRTRIRKKFKIQGSESSFDDCVYHLICPCCTLCQESRTLEMNNVQDGIWHGRGDTICIGSVSELTPPLVVSTKSPKVITMHKTSNENFQLSTSVAADSV</sequence>
<dbReference type="AlphaFoldDB" id="A0A022R562"/>
<keyword evidence="1" id="KW-1133">Transmembrane helix</keyword>